<keyword evidence="6" id="KW-0460">Magnesium</keyword>
<protein>
    <recommendedName>
        <fullName evidence="10">Uridine diphosphate glucose pyrophosphatase NUDT14</fullName>
        <ecNumber evidence="9">3.6.1.45</ecNumber>
    </recommendedName>
    <alternativeName>
        <fullName evidence="11">Nucleoside diphosphate-linked moiety X motif 14</fullName>
    </alternativeName>
</protein>
<dbReference type="AlphaFoldDB" id="A0A0B6ZX89"/>
<comment type="cofactor">
    <cofactor evidence="1">
        <name>Mg(2+)</name>
        <dbReference type="ChEBI" id="CHEBI:18420"/>
    </cofactor>
</comment>
<evidence type="ECO:0000256" key="11">
    <source>
        <dbReference type="ARBA" id="ARBA00080475"/>
    </source>
</evidence>
<reference evidence="12" key="1">
    <citation type="submission" date="2014-12" db="EMBL/GenBank/DDBJ databases">
        <title>Insight into the proteome of Arion vulgaris.</title>
        <authorList>
            <person name="Aradska J."/>
            <person name="Bulat T."/>
            <person name="Smidak R."/>
            <person name="Sarate P."/>
            <person name="Gangsoo J."/>
            <person name="Sialana F."/>
            <person name="Bilban M."/>
            <person name="Lubec G."/>
        </authorList>
    </citation>
    <scope>NUCLEOTIDE SEQUENCE</scope>
    <source>
        <tissue evidence="12">Skin</tissue>
    </source>
</reference>
<keyword evidence="5" id="KW-0378">Hydrolase</keyword>
<dbReference type="InterPro" id="IPR004385">
    <property type="entry name" value="NDP_pyrophosphatase"/>
</dbReference>
<dbReference type="GO" id="GO:0008768">
    <property type="term" value="F:UDP-sugar diphosphatase activity"/>
    <property type="evidence" value="ECO:0007669"/>
    <property type="project" value="UniProtKB-EC"/>
</dbReference>
<dbReference type="CDD" id="cd18887">
    <property type="entry name" value="NUDIX_UGPPase_Nudt14"/>
    <property type="match status" value="1"/>
</dbReference>
<organism evidence="12">
    <name type="scientific">Arion vulgaris</name>
    <dbReference type="NCBI Taxonomy" id="1028688"/>
    <lineage>
        <taxon>Eukaryota</taxon>
        <taxon>Metazoa</taxon>
        <taxon>Spiralia</taxon>
        <taxon>Lophotrochozoa</taxon>
        <taxon>Mollusca</taxon>
        <taxon>Gastropoda</taxon>
        <taxon>Heterobranchia</taxon>
        <taxon>Euthyneura</taxon>
        <taxon>Panpulmonata</taxon>
        <taxon>Eupulmonata</taxon>
        <taxon>Stylommatophora</taxon>
        <taxon>Helicina</taxon>
        <taxon>Arionoidea</taxon>
        <taxon>Arionidae</taxon>
        <taxon>Arion</taxon>
    </lineage>
</organism>
<proteinExistence type="predicted"/>
<dbReference type="GO" id="GO:0005737">
    <property type="term" value="C:cytoplasm"/>
    <property type="evidence" value="ECO:0007669"/>
    <property type="project" value="UniProtKB-SubCell"/>
</dbReference>
<evidence type="ECO:0000256" key="4">
    <source>
        <dbReference type="ARBA" id="ARBA00022490"/>
    </source>
</evidence>
<evidence type="ECO:0000256" key="5">
    <source>
        <dbReference type="ARBA" id="ARBA00022801"/>
    </source>
</evidence>
<dbReference type="NCBIfam" id="TIGR00052">
    <property type="entry name" value="nudix-type nucleoside diphosphatase, YffH/AdpP family"/>
    <property type="match status" value="1"/>
</dbReference>
<gene>
    <name evidence="12" type="primary">ORF85935</name>
    <name evidence="13" type="synonym">ORF85937</name>
</gene>
<evidence type="ECO:0000256" key="2">
    <source>
        <dbReference type="ARBA" id="ARBA00004496"/>
    </source>
</evidence>
<evidence type="ECO:0000256" key="10">
    <source>
        <dbReference type="ARBA" id="ARBA00071467"/>
    </source>
</evidence>
<dbReference type="Gene3D" id="3.90.79.10">
    <property type="entry name" value="Nucleoside Triphosphate Pyrophosphohydrolase"/>
    <property type="match status" value="1"/>
</dbReference>
<name>A0A0B6ZX89_9EUPU</name>
<evidence type="ECO:0000256" key="9">
    <source>
        <dbReference type="ARBA" id="ARBA00066480"/>
    </source>
</evidence>
<evidence type="ECO:0000256" key="3">
    <source>
        <dbReference type="ARBA" id="ARBA00011738"/>
    </source>
</evidence>
<evidence type="ECO:0000256" key="6">
    <source>
        <dbReference type="ARBA" id="ARBA00022842"/>
    </source>
</evidence>
<dbReference type="EMBL" id="HACG01026390">
    <property type="protein sequence ID" value="CEK73255.1"/>
    <property type="molecule type" value="Transcribed_RNA"/>
</dbReference>
<dbReference type="GO" id="GO:0046872">
    <property type="term" value="F:metal ion binding"/>
    <property type="evidence" value="ECO:0007669"/>
    <property type="project" value="InterPro"/>
</dbReference>
<dbReference type="FunFam" id="3.90.79.10:FF:000035">
    <property type="entry name" value="Uridine diphosphate glucose pyrophosphatase"/>
    <property type="match status" value="1"/>
</dbReference>
<comment type="subunit">
    <text evidence="3">Homodimer.</text>
</comment>
<dbReference type="PANTHER" id="PTHR11839">
    <property type="entry name" value="UDP/ADP-SUGAR PYROPHOSPHATASE"/>
    <property type="match status" value="1"/>
</dbReference>
<evidence type="ECO:0000256" key="7">
    <source>
        <dbReference type="ARBA" id="ARBA00051086"/>
    </source>
</evidence>
<dbReference type="PANTHER" id="PTHR11839:SF15">
    <property type="entry name" value="URIDINE DIPHOSPHATE GLUCOSE PYROPHOSPHATASE NUDT14"/>
    <property type="match status" value="1"/>
</dbReference>
<accession>A0A0B6ZX89</accession>
<sequence>MEDISDVHLQPLTKSKFLDPKCLHYKQNGVQKKLECILEHTDVSILLFNTTRNVFVFVKQFRPAVYLQNSKIEMVEGQELINTKKYPAHLGMTIELCAGIVDKDMPLIQVAQAEVLEECGYDVPEEQLQRVTSFRNGTSSSGSLVNLYYAEVTDSMRVNQGGGLASEGELIQVIEMPVSEVQSLISSEHINREPGLMFAVLWFLSNIWPQRYKAIKEK</sequence>
<dbReference type="EMBL" id="HACG01026389">
    <property type="protein sequence ID" value="CEK73254.1"/>
    <property type="molecule type" value="Transcribed_RNA"/>
</dbReference>
<comment type="catalytic activity">
    <reaction evidence="7">
        <text>UDP-sugar + H2O = UMP + alpha-D-aldose 1-phosphate.</text>
        <dbReference type="EC" id="3.6.1.45"/>
    </reaction>
</comment>
<evidence type="ECO:0000313" key="13">
    <source>
        <dbReference type="EMBL" id="CEK73255.1"/>
    </source>
</evidence>
<evidence type="ECO:0000256" key="8">
    <source>
        <dbReference type="ARBA" id="ARBA00054674"/>
    </source>
</evidence>
<comment type="function">
    <text evidence="8">Hydrolyzes UDP-glucose to glucose 1-phosphate and UMP and ADP-ribose to ribose 5-phosphate and AMP. The physiological substrate is probably UDP-glucose. Poor activity on other substrates such as ADP-glucose, CDP-glucose, GDP-glucose and GDP-mannose.</text>
</comment>
<keyword evidence="4" id="KW-0963">Cytoplasm</keyword>
<dbReference type="GO" id="GO:0019693">
    <property type="term" value="P:ribose phosphate metabolic process"/>
    <property type="evidence" value="ECO:0007669"/>
    <property type="project" value="TreeGrafter"/>
</dbReference>
<evidence type="ECO:0000313" key="12">
    <source>
        <dbReference type="EMBL" id="CEK73254.1"/>
    </source>
</evidence>
<dbReference type="SUPFAM" id="SSF55811">
    <property type="entry name" value="Nudix"/>
    <property type="match status" value="1"/>
</dbReference>
<comment type="subcellular location">
    <subcellularLocation>
        <location evidence="2">Cytoplasm</location>
    </subcellularLocation>
</comment>
<dbReference type="GO" id="GO:0006753">
    <property type="term" value="P:nucleoside phosphate metabolic process"/>
    <property type="evidence" value="ECO:0007669"/>
    <property type="project" value="TreeGrafter"/>
</dbReference>
<evidence type="ECO:0000256" key="1">
    <source>
        <dbReference type="ARBA" id="ARBA00001946"/>
    </source>
</evidence>
<dbReference type="EC" id="3.6.1.45" evidence="9"/>
<dbReference type="InterPro" id="IPR015797">
    <property type="entry name" value="NUDIX_hydrolase-like_dom_sf"/>
</dbReference>